<proteinExistence type="predicted"/>
<sequence length="100" mass="11125">MLMDKGLALPFRLILRASSGDKMLWRQATRVEERADVAAEYEAYLQEKERKSKGRSSSGGGNSKTSPQQAAPAFESMAARQEARRQNVRSRIGLDVHSSN</sequence>
<gene>
    <name evidence="2" type="ORF">PHYSODRAFT_339658</name>
</gene>
<keyword evidence="3" id="KW-1185">Reference proteome</keyword>
<dbReference type="InParanoid" id="G5A5C5"/>
<dbReference type="GeneID" id="20647774"/>
<feature type="region of interest" description="Disordered" evidence="1">
    <location>
        <begin position="46"/>
        <end position="100"/>
    </location>
</feature>
<dbReference type="KEGG" id="psoj:PHYSODRAFT_339658"/>
<dbReference type="AlphaFoldDB" id="G5A5C5"/>
<accession>G5A5C5</accession>
<evidence type="ECO:0000256" key="1">
    <source>
        <dbReference type="SAM" id="MobiDB-lite"/>
    </source>
</evidence>
<dbReference type="SMR" id="G5A5C5"/>
<organism evidence="2 3">
    <name type="scientific">Phytophthora sojae (strain P6497)</name>
    <name type="common">Soybean stem and root rot agent</name>
    <name type="synonym">Phytophthora megasperma f. sp. glycines</name>
    <dbReference type="NCBI Taxonomy" id="1094619"/>
    <lineage>
        <taxon>Eukaryota</taxon>
        <taxon>Sar</taxon>
        <taxon>Stramenopiles</taxon>
        <taxon>Oomycota</taxon>
        <taxon>Peronosporomycetes</taxon>
        <taxon>Peronosporales</taxon>
        <taxon>Peronosporaceae</taxon>
        <taxon>Phytophthora</taxon>
    </lineage>
</organism>
<evidence type="ECO:0000313" key="2">
    <source>
        <dbReference type="EMBL" id="EGZ09309.1"/>
    </source>
</evidence>
<protein>
    <submittedName>
        <fullName evidence="2">Uncharacterized protein</fullName>
    </submittedName>
</protein>
<dbReference type="Proteomes" id="UP000002640">
    <property type="component" value="Unassembled WGS sequence"/>
</dbReference>
<dbReference type="EMBL" id="JH159160">
    <property type="protein sequence ID" value="EGZ09309.1"/>
    <property type="molecule type" value="Genomic_DNA"/>
</dbReference>
<dbReference type="RefSeq" id="XP_009535942.1">
    <property type="nucleotide sequence ID" value="XM_009537647.1"/>
</dbReference>
<evidence type="ECO:0000313" key="3">
    <source>
        <dbReference type="Proteomes" id="UP000002640"/>
    </source>
</evidence>
<reference evidence="2 3" key="1">
    <citation type="journal article" date="2006" name="Science">
        <title>Phytophthora genome sequences uncover evolutionary origins and mechanisms of pathogenesis.</title>
        <authorList>
            <person name="Tyler B.M."/>
            <person name="Tripathy S."/>
            <person name="Zhang X."/>
            <person name="Dehal P."/>
            <person name="Jiang R.H."/>
            <person name="Aerts A."/>
            <person name="Arredondo F.D."/>
            <person name="Baxter L."/>
            <person name="Bensasson D."/>
            <person name="Beynon J.L."/>
            <person name="Chapman J."/>
            <person name="Damasceno C.M."/>
            <person name="Dorrance A.E."/>
            <person name="Dou D."/>
            <person name="Dickerman A.W."/>
            <person name="Dubchak I.L."/>
            <person name="Garbelotto M."/>
            <person name="Gijzen M."/>
            <person name="Gordon S.G."/>
            <person name="Govers F."/>
            <person name="Grunwald N.J."/>
            <person name="Huang W."/>
            <person name="Ivors K.L."/>
            <person name="Jones R.W."/>
            <person name="Kamoun S."/>
            <person name="Krampis K."/>
            <person name="Lamour K.H."/>
            <person name="Lee M.K."/>
            <person name="McDonald W.H."/>
            <person name="Medina M."/>
            <person name="Meijer H.J."/>
            <person name="Nordberg E.K."/>
            <person name="Maclean D.J."/>
            <person name="Ospina-Giraldo M.D."/>
            <person name="Morris P.F."/>
            <person name="Phuntumart V."/>
            <person name="Putnam N.H."/>
            <person name="Rash S."/>
            <person name="Rose J.K."/>
            <person name="Sakihama Y."/>
            <person name="Salamov A.A."/>
            <person name="Savidor A."/>
            <person name="Scheuring C.F."/>
            <person name="Smith B.M."/>
            <person name="Sobral B.W."/>
            <person name="Terry A."/>
            <person name="Torto-Alalibo T.A."/>
            <person name="Win J."/>
            <person name="Xu Z."/>
            <person name="Zhang H."/>
            <person name="Grigoriev I.V."/>
            <person name="Rokhsar D.S."/>
            <person name="Boore J.L."/>
        </authorList>
    </citation>
    <scope>NUCLEOTIDE SEQUENCE [LARGE SCALE GENOMIC DNA]</scope>
    <source>
        <strain evidence="2 3">P6497</strain>
    </source>
</reference>
<name>G5A5C5_PHYSP</name>
<dbReference type="OMA" id="AAEYESY"/>